<protein>
    <submittedName>
        <fullName evidence="4">Peptidase M23-like protein</fullName>
    </submittedName>
</protein>
<name>A0A318RNP9_WILLI</name>
<dbReference type="OrthoDB" id="9809488at2"/>
<evidence type="ECO:0000256" key="2">
    <source>
        <dbReference type="SAM" id="SignalP"/>
    </source>
</evidence>
<dbReference type="AlphaFoldDB" id="A0A318RNP9"/>
<feature type="region of interest" description="Disordered" evidence="1">
    <location>
        <begin position="23"/>
        <end position="42"/>
    </location>
</feature>
<sequence>MRPTVKLLGIACVATLALVSCSDSESDNTSGSSSTGSPPITETTPAKITAVVVSTLADPIPVLGTDNRVHMAYELTVTNTLSQPTTITGVTASAGDEVLVELQGDQVGQWMRPFGATELSTTLTPGQGSRIWIDASVPAEAETPTQIENEISVEVAQEDLPLVTKTMTVSSLTPVQDKTPVTIAPPLDGAGWLDGNGCCGMTAHRTAVSPLNGEYHAPERFAIDFVKLDAEGRLFTGDVTQTSSYAYFGTDIYAVADGKVVAVVDGLNEQIPSVTPTGLPVDQYAGNHIVQDIGNGHYVLYAHMQPGSMSAIKVGQDLTTGDMIGLLGNTGNTDAPHLHLHVMDGPDPLASNGLPFVIDSFTLDNVVAGDDAIEALITTGNPPAYGPPVSDPERKDEMPMTYDVMTFSAGK</sequence>
<feature type="domain" description="M23ase beta-sheet core" evidence="3">
    <location>
        <begin position="248"/>
        <end position="345"/>
    </location>
</feature>
<accession>A0A318RNP9</accession>
<dbReference type="PROSITE" id="PS51257">
    <property type="entry name" value="PROKAR_LIPOPROTEIN"/>
    <property type="match status" value="1"/>
</dbReference>
<dbReference type="SUPFAM" id="SSF51261">
    <property type="entry name" value="Duplicated hybrid motif"/>
    <property type="match status" value="1"/>
</dbReference>
<evidence type="ECO:0000313" key="4">
    <source>
        <dbReference type="EMBL" id="PYE18442.1"/>
    </source>
</evidence>
<comment type="caution">
    <text evidence="4">The sequence shown here is derived from an EMBL/GenBank/DDBJ whole genome shotgun (WGS) entry which is preliminary data.</text>
</comment>
<dbReference type="PANTHER" id="PTHR21666">
    <property type="entry name" value="PEPTIDASE-RELATED"/>
    <property type="match status" value="1"/>
</dbReference>
<keyword evidence="2" id="KW-0732">Signal</keyword>
<dbReference type="Pfam" id="PF01551">
    <property type="entry name" value="Peptidase_M23"/>
    <property type="match status" value="1"/>
</dbReference>
<dbReference type="Gene3D" id="2.70.70.10">
    <property type="entry name" value="Glucose Permease (Domain IIA)"/>
    <property type="match status" value="1"/>
</dbReference>
<dbReference type="PANTHER" id="PTHR21666:SF270">
    <property type="entry name" value="MUREIN HYDROLASE ACTIVATOR ENVC"/>
    <property type="match status" value="1"/>
</dbReference>
<evidence type="ECO:0000256" key="1">
    <source>
        <dbReference type="SAM" id="MobiDB-lite"/>
    </source>
</evidence>
<dbReference type="InterPro" id="IPR016047">
    <property type="entry name" value="M23ase_b-sheet_dom"/>
</dbReference>
<dbReference type="Proteomes" id="UP000247591">
    <property type="component" value="Unassembled WGS sequence"/>
</dbReference>
<dbReference type="GO" id="GO:0004222">
    <property type="term" value="F:metalloendopeptidase activity"/>
    <property type="evidence" value="ECO:0007669"/>
    <property type="project" value="TreeGrafter"/>
</dbReference>
<evidence type="ECO:0000313" key="5">
    <source>
        <dbReference type="Proteomes" id="UP000247591"/>
    </source>
</evidence>
<dbReference type="InterPro" id="IPR011055">
    <property type="entry name" value="Dup_hybrid_motif"/>
</dbReference>
<dbReference type="InterPro" id="IPR050570">
    <property type="entry name" value="Cell_wall_metabolism_enzyme"/>
</dbReference>
<dbReference type="CDD" id="cd12797">
    <property type="entry name" value="M23_peptidase"/>
    <property type="match status" value="1"/>
</dbReference>
<keyword evidence="5" id="KW-1185">Reference proteome</keyword>
<proteinExistence type="predicted"/>
<evidence type="ECO:0000259" key="3">
    <source>
        <dbReference type="Pfam" id="PF01551"/>
    </source>
</evidence>
<feature type="signal peptide" evidence="2">
    <location>
        <begin position="1"/>
        <end position="22"/>
    </location>
</feature>
<dbReference type="RefSeq" id="WP_110468835.1">
    <property type="nucleotide sequence ID" value="NZ_QJSP01000004.1"/>
</dbReference>
<feature type="chain" id="PRO_5038786342" evidence="2">
    <location>
        <begin position="23"/>
        <end position="411"/>
    </location>
</feature>
<dbReference type="EMBL" id="QJSP01000004">
    <property type="protein sequence ID" value="PYE18442.1"/>
    <property type="molecule type" value="Genomic_DNA"/>
</dbReference>
<gene>
    <name evidence="4" type="ORF">DFR67_10421</name>
</gene>
<reference evidence="4 5" key="1">
    <citation type="submission" date="2018-06" db="EMBL/GenBank/DDBJ databases">
        <title>Genomic Encyclopedia of Type Strains, Phase IV (KMG-IV): sequencing the most valuable type-strain genomes for metagenomic binning, comparative biology and taxonomic classification.</title>
        <authorList>
            <person name="Goeker M."/>
        </authorList>
    </citation>
    <scope>NUCLEOTIDE SEQUENCE [LARGE SCALE GENOMIC DNA]</scope>
    <source>
        <strain evidence="4 5">DSM 45521</strain>
    </source>
</reference>
<organism evidence="4 5">
    <name type="scientific">Williamsia limnetica</name>
    <dbReference type="NCBI Taxonomy" id="882452"/>
    <lineage>
        <taxon>Bacteria</taxon>
        <taxon>Bacillati</taxon>
        <taxon>Actinomycetota</taxon>
        <taxon>Actinomycetes</taxon>
        <taxon>Mycobacteriales</taxon>
        <taxon>Nocardiaceae</taxon>
        <taxon>Williamsia</taxon>
    </lineage>
</organism>